<dbReference type="Pfam" id="PF01694">
    <property type="entry name" value="Rhomboid"/>
    <property type="match status" value="1"/>
</dbReference>
<dbReference type="PANTHER" id="PTHR43731:SF14">
    <property type="entry name" value="PRESENILIN-ASSOCIATED RHOMBOID-LIKE PROTEIN, MITOCHONDRIAL"/>
    <property type="match status" value="1"/>
</dbReference>
<comment type="similarity">
    <text evidence="2">Belongs to the peptidase S54 family.</text>
</comment>
<comment type="subcellular location">
    <subcellularLocation>
        <location evidence="1">Membrane</location>
        <topology evidence="1">Multi-pass membrane protein</topology>
    </subcellularLocation>
</comment>
<feature type="transmembrane region" description="Helical" evidence="9">
    <location>
        <begin position="221"/>
        <end position="239"/>
    </location>
</feature>
<organism evidence="11 12">
    <name type="scientific">Papaver atlanticum</name>
    <dbReference type="NCBI Taxonomy" id="357466"/>
    <lineage>
        <taxon>Eukaryota</taxon>
        <taxon>Viridiplantae</taxon>
        <taxon>Streptophyta</taxon>
        <taxon>Embryophyta</taxon>
        <taxon>Tracheophyta</taxon>
        <taxon>Spermatophyta</taxon>
        <taxon>Magnoliopsida</taxon>
        <taxon>Ranunculales</taxon>
        <taxon>Papaveraceae</taxon>
        <taxon>Papaveroideae</taxon>
        <taxon>Papaver</taxon>
    </lineage>
</organism>
<evidence type="ECO:0000256" key="1">
    <source>
        <dbReference type="ARBA" id="ARBA00004141"/>
    </source>
</evidence>
<evidence type="ECO:0000256" key="9">
    <source>
        <dbReference type="SAM" id="Phobius"/>
    </source>
</evidence>
<dbReference type="InterPro" id="IPR050925">
    <property type="entry name" value="Rhomboid_protease_S54"/>
</dbReference>
<protein>
    <recommendedName>
        <fullName evidence="10">Peptidase S54 rhomboid domain-containing protein</fullName>
    </recommendedName>
</protein>
<dbReference type="SUPFAM" id="SSF144091">
    <property type="entry name" value="Rhomboid-like"/>
    <property type="match status" value="1"/>
</dbReference>
<gene>
    <name evidence="11" type="ORF">MKW98_004109</name>
</gene>
<keyword evidence="8 9" id="KW-0472">Membrane</keyword>
<reference evidence="11" key="1">
    <citation type="submission" date="2022-04" db="EMBL/GenBank/DDBJ databases">
        <title>A functionally conserved STORR gene fusion in Papaver species that diverged 16.8 million years ago.</title>
        <authorList>
            <person name="Catania T."/>
        </authorList>
    </citation>
    <scope>NUCLEOTIDE SEQUENCE</scope>
    <source>
        <strain evidence="11">S-188037</strain>
    </source>
</reference>
<evidence type="ECO:0000313" key="12">
    <source>
        <dbReference type="Proteomes" id="UP001202328"/>
    </source>
</evidence>
<feature type="transmembrane region" description="Helical" evidence="9">
    <location>
        <begin position="308"/>
        <end position="328"/>
    </location>
</feature>
<evidence type="ECO:0000256" key="3">
    <source>
        <dbReference type="ARBA" id="ARBA00022670"/>
    </source>
</evidence>
<dbReference type="Gene3D" id="1.20.1540.10">
    <property type="entry name" value="Rhomboid-like"/>
    <property type="match status" value="1"/>
</dbReference>
<evidence type="ECO:0000256" key="5">
    <source>
        <dbReference type="ARBA" id="ARBA00022801"/>
    </source>
</evidence>
<feature type="transmembrane region" description="Helical" evidence="9">
    <location>
        <begin position="246"/>
        <end position="264"/>
    </location>
</feature>
<evidence type="ECO:0000256" key="7">
    <source>
        <dbReference type="ARBA" id="ARBA00022989"/>
    </source>
</evidence>
<name>A0AAD4SZ25_9MAGN</name>
<proteinExistence type="inferred from homology"/>
<feature type="transmembrane region" description="Helical" evidence="9">
    <location>
        <begin position="270"/>
        <end position="288"/>
    </location>
</feature>
<keyword evidence="7 9" id="KW-1133">Transmembrane helix</keyword>
<keyword evidence="4 9" id="KW-0812">Transmembrane</keyword>
<evidence type="ECO:0000256" key="6">
    <source>
        <dbReference type="ARBA" id="ARBA00022946"/>
    </source>
</evidence>
<evidence type="ECO:0000313" key="11">
    <source>
        <dbReference type="EMBL" id="KAI3929955.1"/>
    </source>
</evidence>
<dbReference type="InterPro" id="IPR035952">
    <property type="entry name" value="Rhomboid-like_sf"/>
</dbReference>
<evidence type="ECO:0000259" key="10">
    <source>
        <dbReference type="Pfam" id="PF01694"/>
    </source>
</evidence>
<feature type="domain" description="Peptidase S54 rhomboid" evidence="10">
    <location>
        <begin position="181"/>
        <end position="318"/>
    </location>
</feature>
<dbReference type="InterPro" id="IPR022764">
    <property type="entry name" value="Peptidase_S54_rhomboid_dom"/>
</dbReference>
<keyword evidence="5" id="KW-0378">Hydrolase</keyword>
<dbReference type="Proteomes" id="UP001202328">
    <property type="component" value="Unassembled WGS sequence"/>
</dbReference>
<dbReference type="FunFam" id="1.20.1540.10:FF:000018">
    <property type="entry name" value="RHOMBOID-like protein 12, mitochondrial"/>
    <property type="match status" value="1"/>
</dbReference>
<dbReference type="PANTHER" id="PTHR43731">
    <property type="entry name" value="RHOMBOID PROTEASE"/>
    <property type="match status" value="1"/>
</dbReference>
<sequence>MQKLQLSFKLITRFPRNFFNTNTDPSFQDFSVCSKNLIISSSLAGKTTRRELFSSSISNAKFLSNASPIPPKSHRNIIYEAFSKSSANHLVLNPHLKNGSINRGILVARSSNLPGNSAGSNHQRYRTSSRGGSKYSWLPSTDGVLWGLIISNTAVCTLWNGADPTFMKQNFMISIENFKSGRVHTLITSAFSHIDVGHLFSNMIGLLFFGRTIGRIFGPRFLLNLYLAGAIGGSVFYLVHHAFIEFGLGSSGAVNAIALLYIFLFPKSKLYFYLVLPVPAMLVGAFLVGKDLYRMKMADGKISGEAHLGGAAVAAIVWLGVRRGWWILLSTLLVVL</sequence>
<keyword evidence="12" id="KW-1185">Reference proteome</keyword>
<evidence type="ECO:0000256" key="8">
    <source>
        <dbReference type="ARBA" id="ARBA00023136"/>
    </source>
</evidence>
<dbReference type="GO" id="GO:0004252">
    <property type="term" value="F:serine-type endopeptidase activity"/>
    <property type="evidence" value="ECO:0007669"/>
    <property type="project" value="InterPro"/>
</dbReference>
<dbReference type="GO" id="GO:0016020">
    <property type="term" value="C:membrane"/>
    <property type="evidence" value="ECO:0007669"/>
    <property type="project" value="UniProtKB-SubCell"/>
</dbReference>
<evidence type="ECO:0000256" key="2">
    <source>
        <dbReference type="ARBA" id="ARBA00009045"/>
    </source>
</evidence>
<dbReference type="EMBL" id="JAJJMB010007553">
    <property type="protein sequence ID" value="KAI3929955.1"/>
    <property type="molecule type" value="Genomic_DNA"/>
</dbReference>
<comment type="caution">
    <text evidence="11">The sequence shown here is derived from an EMBL/GenBank/DDBJ whole genome shotgun (WGS) entry which is preliminary data.</text>
</comment>
<dbReference type="AlphaFoldDB" id="A0AAD4SZ25"/>
<keyword evidence="6" id="KW-0809">Transit peptide</keyword>
<keyword evidence="3" id="KW-0645">Protease</keyword>
<dbReference type="GO" id="GO:0006508">
    <property type="term" value="P:proteolysis"/>
    <property type="evidence" value="ECO:0007669"/>
    <property type="project" value="UniProtKB-KW"/>
</dbReference>
<accession>A0AAD4SZ25</accession>
<evidence type="ECO:0000256" key="4">
    <source>
        <dbReference type="ARBA" id="ARBA00022692"/>
    </source>
</evidence>